<organism evidence="2 3">
    <name type="scientific">Acetoanaerobium noterae</name>
    <dbReference type="NCBI Taxonomy" id="745369"/>
    <lineage>
        <taxon>Bacteria</taxon>
        <taxon>Bacillati</taxon>
        <taxon>Bacillota</taxon>
        <taxon>Clostridia</taxon>
        <taxon>Peptostreptococcales</taxon>
        <taxon>Filifactoraceae</taxon>
        <taxon>Acetoanaerobium</taxon>
    </lineage>
</organism>
<feature type="domain" description="PilZ" evidence="1">
    <location>
        <begin position="3"/>
        <end position="101"/>
    </location>
</feature>
<evidence type="ECO:0000313" key="3">
    <source>
        <dbReference type="Proteomes" id="UP000243406"/>
    </source>
</evidence>
<dbReference type="RefSeq" id="WP_079589927.1">
    <property type="nucleotide sequence ID" value="NZ_FUYN01000004.1"/>
</dbReference>
<name>A0A1T5C997_9FIRM</name>
<dbReference type="SUPFAM" id="SSF141371">
    <property type="entry name" value="PilZ domain-like"/>
    <property type="match status" value="1"/>
</dbReference>
<protein>
    <submittedName>
        <fullName evidence="2">PilZ domain-containing protein</fullName>
    </submittedName>
</protein>
<dbReference type="InterPro" id="IPR009875">
    <property type="entry name" value="PilZ_domain"/>
</dbReference>
<reference evidence="3" key="1">
    <citation type="submission" date="2017-02" db="EMBL/GenBank/DDBJ databases">
        <authorList>
            <person name="Varghese N."/>
            <person name="Submissions S."/>
        </authorList>
    </citation>
    <scope>NUCLEOTIDE SEQUENCE [LARGE SCALE GENOMIC DNA]</scope>
    <source>
        <strain evidence="3">ATCC 35199</strain>
    </source>
</reference>
<evidence type="ECO:0000259" key="1">
    <source>
        <dbReference type="Pfam" id="PF07238"/>
    </source>
</evidence>
<dbReference type="OrthoDB" id="1954087at2"/>
<dbReference type="Pfam" id="PF07238">
    <property type="entry name" value="PilZ"/>
    <property type="match status" value="1"/>
</dbReference>
<sequence length="114" mass="13284">MEDRRKHNRIPFKVSLVVDSLFKQNNTKIENLDAEITVYDISPRGVGFYSKADLPIDFYFDAEISFDENRHFLTVLRIVRKTDLEDGYNYGCEFVGLADNLALIINEYAEVQKQ</sequence>
<dbReference type="Proteomes" id="UP000243406">
    <property type="component" value="Unassembled WGS sequence"/>
</dbReference>
<dbReference type="GO" id="GO:0035438">
    <property type="term" value="F:cyclic-di-GMP binding"/>
    <property type="evidence" value="ECO:0007669"/>
    <property type="project" value="InterPro"/>
</dbReference>
<proteinExistence type="predicted"/>
<dbReference type="Gene3D" id="2.40.10.220">
    <property type="entry name" value="predicted glycosyltransferase like domains"/>
    <property type="match status" value="1"/>
</dbReference>
<dbReference type="EMBL" id="FUYN01000004">
    <property type="protein sequence ID" value="SKB56142.1"/>
    <property type="molecule type" value="Genomic_DNA"/>
</dbReference>
<accession>A0A1T5C997</accession>
<evidence type="ECO:0000313" key="2">
    <source>
        <dbReference type="EMBL" id="SKB56142.1"/>
    </source>
</evidence>
<gene>
    <name evidence="2" type="ORF">SAMN02745120_2123</name>
</gene>
<dbReference type="AlphaFoldDB" id="A0A1T5C997"/>
<keyword evidence="3" id="KW-1185">Reference proteome</keyword>